<protein>
    <submittedName>
        <fullName evidence="2">Uncharacterized protein</fullName>
    </submittedName>
</protein>
<keyword evidence="3" id="KW-1185">Reference proteome</keyword>
<dbReference type="AlphaFoldDB" id="A0A5N5J6H2"/>
<dbReference type="Proteomes" id="UP000327468">
    <property type="component" value="Unassembled WGS sequence"/>
</dbReference>
<keyword evidence="1" id="KW-0472">Membrane</keyword>
<name>A0A5N5J6H2_PANHP</name>
<keyword evidence="1" id="KW-1133">Transmembrane helix</keyword>
<feature type="transmembrane region" description="Helical" evidence="1">
    <location>
        <begin position="17"/>
        <end position="39"/>
    </location>
</feature>
<evidence type="ECO:0000313" key="3">
    <source>
        <dbReference type="Proteomes" id="UP000327468"/>
    </source>
</evidence>
<evidence type="ECO:0000256" key="1">
    <source>
        <dbReference type="SAM" id="Phobius"/>
    </source>
</evidence>
<sequence length="121" mass="13437">MDGTRMSPMSEWLKSDVFIIFVVVLLLTVISIFAVCWVIRRRRTHKTTEKMAEIEIIPFAGSGGNNKPRFTLRIITEQKHASELIQMLTGQIRSTVGPVCSTDLGVSAVTDEVASTSQDQP</sequence>
<evidence type="ECO:0000313" key="2">
    <source>
        <dbReference type="EMBL" id="KAB5513073.1"/>
    </source>
</evidence>
<organism evidence="2 3">
    <name type="scientific">Pangasianodon hypophthalmus</name>
    <name type="common">Striped catfish</name>
    <name type="synonym">Helicophagus hypophthalmus</name>
    <dbReference type="NCBI Taxonomy" id="310915"/>
    <lineage>
        <taxon>Eukaryota</taxon>
        <taxon>Metazoa</taxon>
        <taxon>Chordata</taxon>
        <taxon>Craniata</taxon>
        <taxon>Vertebrata</taxon>
        <taxon>Euteleostomi</taxon>
        <taxon>Actinopterygii</taxon>
        <taxon>Neopterygii</taxon>
        <taxon>Teleostei</taxon>
        <taxon>Ostariophysi</taxon>
        <taxon>Siluriformes</taxon>
        <taxon>Pangasiidae</taxon>
        <taxon>Pangasianodon</taxon>
    </lineage>
</organism>
<proteinExistence type="predicted"/>
<dbReference type="EMBL" id="VFJC01000077">
    <property type="protein sequence ID" value="KAB5513073.1"/>
    <property type="molecule type" value="Genomic_DNA"/>
</dbReference>
<gene>
    <name evidence="2" type="ORF">PHYPO_G00250070</name>
</gene>
<accession>A0A5N5J6H2</accession>
<keyword evidence="1" id="KW-0812">Transmembrane</keyword>
<reference evidence="2 3" key="1">
    <citation type="submission" date="2019-06" db="EMBL/GenBank/DDBJ databases">
        <title>A chromosome-scale genome assembly of the striped catfish, Pangasianodon hypophthalmus.</title>
        <authorList>
            <person name="Wen M."/>
            <person name="Zahm M."/>
            <person name="Roques C."/>
            <person name="Cabau C."/>
            <person name="Klopp C."/>
            <person name="Donnadieu C."/>
            <person name="Jouanno E."/>
            <person name="Avarre J.-C."/>
            <person name="Campet M."/>
            <person name="Ha T.T.T."/>
            <person name="Dugue R."/>
            <person name="Lampietro C."/>
            <person name="Louis A."/>
            <person name="Herpin A."/>
            <person name="Echchiki A."/>
            <person name="Berthelot C."/>
            <person name="Parey E."/>
            <person name="Roest-Crollius H."/>
            <person name="Braasch I."/>
            <person name="Postlethwait J."/>
            <person name="Bobe J."/>
            <person name="Montfort J."/>
            <person name="Bouchez O."/>
            <person name="Begum T."/>
            <person name="Schartl M."/>
            <person name="Guiguen Y."/>
        </authorList>
    </citation>
    <scope>NUCLEOTIDE SEQUENCE [LARGE SCALE GENOMIC DNA]</scope>
    <source>
        <strain evidence="2 3">Indonesia</strain>
        <tissue evidence="2">Blood</tissue>
    </source>
</reference>
<comment type="caution">
    <text evidence="2">The sequence shown here is derived from an EMBL/GenBank/DDBJ whole genome shotgun (WGS) entry which is preliminary data.</text>
</comment>